<proteinExistence type="predicted"/>
<feature type="compositionally biased region" description="Polar residues" evidence="2">
    <location>
        <begin position="421"/>
        <end position="431"/>
    </location>
</feature>
<keyword evidence="3" id="KW-0812">Transmembrane</keyword>
<keyword evidence="3" id="KW-0472">Membrane</keyword>
<keyword evidence="1" id="KW-0175">Coiled coil</keyword>
<protein>
    <submittedName>
        <fullName evidence="4">Uncharacterized protein</fullName>
    </submittedName>
</protein>
<sequence length="660" mass="71968">MSPSDQGRRQQFGSNINNSCSSISIGSMNMGCSNGALPKVIHIDIATTSTTEQCDKEQQQTIIEMERKILLRTPPPSSTRGILKPSSYHRKNSSGSLNSNSAPAIPALMLSPYTNTNANANANAYASTPPKLSASTDNHAGADLKAKANVVATPSTVGTNESSLDSEINCKDHDDDIHGITQSPDNSLDRIICNLDSSITNNTNHSPQRPSSVLLSTPAFTTSTNQNEHHEHHYEEEEWLRTRHARIKHIEDLNERIKAAKARKLVERKAYRREDKLLLRLARELKTTSKQVNETAWKIQQLEETNERLQEDTARSQRELHQLKSTVTPTLQQRLLSEHQVMLENDKSKHRFVLRDQSTSLEALNTAHQLRCQELCESVLDANAQVDRLLAALVLLEEKGDNKDKKGTGTGTTSGPRSPRRNTSTRITGSPTRRWRKGSNIISTRTRSKSSSNNSNPKAHWRMLGTVVLFGIVVVGAVLAIAAVTVTIGNGNGATTTRNGNADNGNNFHNNGQIAAMMAEEALVLQPQQPCEVPDQKLDGTTVAAIADDDLLLAAQTLTSGRNINNSNNHNGLVCAKQPVMNSINDKVDGRSVTGKTTTTISIGDPAARTASTATSEGAEATTSSSEKRNRRRPKAKQWVASVVRLVADGTTLGTITHRK</sequence>
<feature type="transmembrane region" description="Helical" evidence="3">
    <location>
        <begin position="461"/>
        <end position="488"/>
    </location>
</feature>
<evidence type="ECO:0000256" key="2">
    <source>
        <dbReference type="SAM" id="MobiDB-lite"/>
    </source>
</evidence>
<dbReference type="EMBL" id="HBIX01019739">
    <property type="protein sequence ID" value="CAE0721209.1"/>
    <property type="molecule type" value="Transcribed_RNA"/>
</dbReference>
<reference evidence="4" key="1">
    <citation type="submission" date="2021-01" db="EMBL/GenBank/DDBJ databases">
        <authorList>
            <person name="Corre E."/>
            <person name="Pelletier E."/>
            <person name="Niang G."/>
            <person name="Scheremetjew M."/>
            <person name="Finn R."/>
            <person name="Kale V."/>
            <person name="Holt S."/>
            <person name="Cochrane G."/>
            <person name="Meng A."/>
            <person name="Brown T."/>
            <person name="Cohen L."/>
        </authorList>
    </citation>
    <scope>NUCLEOTIDE SEQUENCE</scope>
    <source>
        <strain evidence="4">10249 10 AB</strain>
    </source>
</reference>
<organism evidence="4">
    <name type="scientific">Pseudo-nitzschia australis</name>
    <dbReference type="NCBI Taxonomy" id="44445"/>
    <lineage>
        <taxon>Eukaryota</taxon>
        <taxon>Sar</taxon>
        <taxon>Stramenopiles</taxon>
        <taxon>Ochrophyta</taxon>
        <taxon>Bacillariophyta</taxon>
        <taxon>Bacillariophyceae</taxon>
        <taxon>Bacillariophycidae</taxon>
        <taxon>Bacillariales</taxon>
        <taxon>Bacillariaceae</taxon>
        <taxon>Pseudo-nitzschia</taxon>
    </lineage>
</organism>
<accession>A0A7S4AMW6</accession>
<feature type="region of interest" description="Disordered" evidence="2">
    <location>
        <begin position="401"/>
        <end position="458"/>
    </location>
</feature>
<dbReference type="AlphaFoldDB" id="A0A7S4AMW6"/>
<name>A0A7S4AMW6_9STRA</name>
<keyword evidence="3" id="KW-1133">Transmembrane helix</keyword>
<evidence type="ECO:0000313" key="4">
    <source>
        <dbReference type="EMBL" id="CAE0721209.1"/>
    </source>
</evidence>
<gene>
    <name evidence="4" type="ORF">PAUS00366_LOCUS13964</name>
</gene>
<feature type="coiled-coil region" evidence="1">
    <location>
        <begin position="250"/>
        <end position="326"/>
    </location>
</feature>
<feature type="region of interest" description="Disordered" evidence="2">
    <location>
        <begin position="73"/>
        <end position="101"/>
    </location>
</feature>
<feature type="compositionally biased region" description="Low complexity" evidence="2">
    <location>
        <begin position="439"/>
        <end position="456"/>
    </location>
</feature>
<feature type="compositionally biased region" description="Low complexity" evidence="2">
    <location>
        <begin position="607"/>
        <end position="625"/>
    </location>
</feature>
<feature type="region of interest" description="Disordered" evidence="2">
    <location>
        <begin position="606"/>
        <end position="637"/>
    </location>
</feature>
<feature type="region of interest" description="Disordered" evidence="2">
    <location>
        <begin position="490"/>
        <end position="509"/>
    </location>
</feature>
<evidence type="ECO:0000256" key="1">
    <source>
        <dbReference type="SAM" id="Coils"/>
    </source>
</evidence>
<evidence type="ECO:0000256" key="3">
    <source>
        <dbReference type="SAM" id="Phobius"/>
    </source>
</evidence>